<keyword evidence="10" id="KW-1185">Reference proteome</keyword>
<evidence type="ECO:0000256" key="3">
    <source>
        <dbReference type="ARBA" id="ARBA00022801"/>
    </source>
</evidence>
<dbReference type="InterPro" id="IPR000209">
    <property type="entry name" value="Peptidase_S8/S53_dom"/>
</dbReference>
<evidence type="ECO:0000256" key="7">
    <source>
        <dbReference type="SAM" id="SignalP"/>
    </source>
</evidence>
<keyword evidence="3 5" id="KW-0378">Hydrolase</keyword>
<keyword evidence="2 5" id="KW-0645">Protease</keyword>
<dbReference type="InterPro" id="IPR050131">
    <property type="entry name" value="Peptidase_S8_subtilisin-like"/>
</dbReference>
<reference evidence="9" key="2">
    <citation type="submission" date="2023-05" db="EMBL/GenBank/DDBJ databases">
        <authorList>
            <consortium name="Lawrence Berkeley National Laboratory"/>
            <person name="Steindorff A."/>
            <person name="Hensen N."/>
            <person name="Bonometti L."/>
            <person name="Westerberg I."/>
            <person name="Brannstrom I.O."/>
            <person name="Guillou S."/>
            <person name="Cros-Aarteil S."/>
            <person name="Calhoun S."/>
            <person name="Haridas S."/>
            <person name="Kuo A."/>
            <person name="Mondo S."/>
            <person name="Pangilinan J."/>
            <person name="Riley R."/>
            <person name="Labutti K."/>
            <person name="Andreopoulos B."/>
            <person name="Lipzen A."/>
            <person name="Chen C."/>
            <person name="Yanf M."/>
            <person name="Daum C."/>
            <person name="Ng V."/>
            <person name="Clum A."/>
            <person name="Ohm R."/>
            <person name="Martin F."/>
            <person name="Silar P."/>
            <person name="Natvig D."/>
            <person name="Lalanne C."/>
            <person name="Gautier V."/>
            <person name="Ament-Velasquez S.L."/>
            <person name="Kruys A."/>
            <person name="Hutchinson M.I."/>
            <person name="Powell A.J."/>
            <person name="Barry K."/>
            <person name="Miller A.N."/>
            <person name="Grigoriev I.V."/>
            <person name="Debuchy R."/>
            <person name="Gladieux P."/>
            <person name="Thoren M.H."/>
            <person name="Johannesson H."/>
        </authorList>
    </citation>
    <scope>NUCLEOTIDE SEQUENCE</scope>
    <source>
        <strain evidence="9">CBS 141.50</strain>
    </source>
</reference>
<dbReference type="PANTHER" id="PTHR43806:SF11">
    <property type="entry name" value="CEREVISIN-RELATED"/>
    <property type="match status" value="1"/>
</dbReference>
<protein>
    <submittedName>
        <fullName evidence="9">Serine protease</fullName>
    </submittedName>
</protein>
<evidence type="ECO:0000313" key="9">
    <source>
        <dbReference type="EMBL" id="KAK4142865.1"/>
    </source>
</evidence>
<dbReference type="Proteomes" id="UP001302676">
    <property type="component" value="Unassembled WGS sequence"/>
</dbReference>
<dbReference type="GO" id="GO:0006508">
    <property type="term" value="P:proteolysis"/>
    <property type="evidence" value="ECO:0007669"/>
    <property type="project" value="UniProtKB-KW"/>
</dbReference>
<evidence type="ECO:0000256" key="1">
    <source>
        <dbReference type="ARBA" id="ARBA00011073"/>
    </source>
</evidence>
<evidence type="ECO:0000256" key="6">
    <source>
        <dbReference type="RuleBase" id="RU003355"/>
    </source>
</evidence>
<dbReference type="SUPFAM" id="SSF52743">
    <property type="entry name" value="Subtilisin-like"/>
    <property type="match status" value="1"/>
</dbReference>
<dbReference type="GeneID" id="87814088"/>
<dbReference type="PROSITE" id="PS00136">
    <property type="entry name" value="SUBTILASE_ASP"/>
    <property type="match status" value="1"/>
</dbReference>
<dbReference type="InterPro" id="IPR022398">
    <property type="entry name" value="Peptidase_S8_His-AS"/>
</dbReference>
<keyword evidence="4 5" id="KW-0720">Serine protease</keyword>
<feature type="active site" description="Charge relay system" evidence="5">
    <location>
        <position position="176"/>
    </location>
</feature>
<dbReference type="InterPro" id="IPR023828">
    <property type="entry name" value="Peptidase_S8_Ser-AS"/>
</dbReference>
<dbReference type="InterPro" id="IPR036852">
    <property type="entry name" value="Peptidase_S8/S53_dom_sf"/>
</dbReference>
<dbReference type="SUPFAM" id="SSF54897">
    <property type="entry name" value="Protease propeptides/inhibitors"/>
    <property type="match status" value="1"/>
</dbReference>
<keyword evidence="7" id="KW-0732">Signal</keyword>
<feature type="active site" description="Charge relay system" evidence="5">
    <location>
        <position position="365"/>
    </location>
</feature>
<feature type="active site" description="Charge relay system" evidence="5">
    <location>
        <position position="207"/>
    </location>
</feature>
<sequence length="422" mass="43325">MAGRLLACFTLAFSVLGVSGAPTAGSNKTDAAYIGIPISNPGVLNAIPNRYIVVYNGTFNSAEIDVHQKSVKQAIARRNIARRSLSGKLLSTSVDTYQIGNWRAMALEADDLMVNEIYSAKEVSYIEQDARVSLNARQMQGRTTSGLARISHAQPGARTYVFDSSAGQGITAFVVDTGIKVTHSEFEGRASFAANFINNVDTDEEGHGSHVAGTIGGKTFGVAKNVKLVAVKVLGADGSGTNSGVLAGMQFVAQNATATGLAGKAVMNMSLGGGASRAVNAAIDNIEKAGVVPVVAAGNEAQDARNDSPASAAAAITVGAIDQTNDEIANFSNFGPIVDVFAPGVDVLSVGIQTDTSTQTLSGTSMASPHVAGLAAYLMALENITGVQDVSDRIKELAQATGAQVKGAPRGTTTLIANNGFA</sequence>
<feature type="domain" description="Peptidase S8/S53" evidence="8">
    <location>
        <begin position="167"/>
        <end position="398"/>
    </location>
</feature>
<dbReference type="RefSeq" id="XP_062636236.1">
    <property type="nucleotide sequence ID" value="XM_062777475.1"/>
</dbReference>
<dbReference type="FunFam" id="3.40.50.200:FF:000007">
    <property type="entry name" value="Subtilisin-like serine protease"/>
    <property type="match status" value="1"/>
</dbReference>
<organism evidence="9 10">
    <name type="scientific">Dichotomopilus funicola</name>
    <dbReference type="NCBI Taxonomy" id="1934379"/>
    <lineage>
        <taxon>Eukaryota</taxon>
        <taxon>Fungi</taxon>
        <taxon>Dikarya</taxon>
        <taxon>Ascomycota</taxon>
        <taxon>Pezizomycotina</taxon>
        <taxon>Sordariomycetes</taxon>
        <taxon>Sordariomycetidae</taxon>
        <taxon>Sordariales</taxon>
        <taxon>Chaetomiaceae</taxon>
        <taxon>Dichotomopilus</taxon>
    </lineage>
</organism>
<dbReference type="GO" id="GO:0004252">
    <property type="term" value="F:serine-type endopeptidase activity"/>
    <property type="evidence" value="ECO:0007669"/>
    <property type="project" value="UniProtKB-UniRule"/>
</dbReference>
<accession>A0AAN6ZKQ9</accession>
<dbReference type="PROSITE" id="PS00137">
    <property type="entry name" value="SUBTILASE_HIS"/>
    <property type="match status" value="1"/>
</dbReference>
<dbReference type="PROSITE" id="PS51892">
    <property type="entry name" value="SUBTILASE"/>
    <property type="match status" value="1"/>
</dbReference>
<evidence type="ECO:0000259" key="8">
    <source>
        <dbReference type="Pfam" id="PF00082"/>
    </source>
</evidence>
<dbReference type="PANTHER" id="PTHR43806">
    <property type="entry name" value="PEPTIDASE S8"/>
    <property type="match status" value="1"/>
</dbReference>
<gene>
    <name evidence="9" type="ORF">C8A04DRAFT_12822</name>
</gene>
<evidence type="ECO:0000256" key="2">
    <source>
        <dbReference type="ARBA" id="ARBA00022670"/>
    </source>
</evidence>
<feature type="signal peptide" evidence="7">
    <location>
        <begin position="1"/>
        <end position="20"/>
    </location>
</feature>
<evidence type="ECO:0000256" key="5">
    <source>
        <dbReference type="PROSITE-ProRule" id="PRU01240"/>
    </source>
</evidence>
<evidence type="ECO:0000313" key="10">
    <source>
        <dbReference type="Proteomes" id="UP001302676"/>
    </source>
</evidence>
<dbReference type="Gene3D" id="3.40.50.200">
    <property type="entry name" value="Peptidase S8/S53 domain"/>
    <property type="match status" value="1"/>
</dbReference>
<dbReference type="Pfam" id="PF00082">
    <property type="entry name" value="Peptidase_S8"/>
    <property type="match status" value="1"/>
</dbReference>
<dbReference type="AlphaFoldDB" id="A0AAN6ZKQ9"/>
<dbReference type="InterPro" id="IPR023827">
    <property type="entry name" value="Peptidase_S8_Asp-AS"/>
</dbReference>
<dbReference type="CDD" id="cd04077">
    <property type="entry name" value="Peptidases_S8_PCSK9_ProteinaseK_like"/>
    <property type="match status" value="1"/>
</dbReference>
<dbReference type="InterPro" id="IPR015500">
    <property type="entry name" value="Peptidase_S8_subtilisin-rel"/>
</dbReference>
<dbReference type="InterPro" id="IPR034193">
    <property type="entry name" value="PCSK9_ProteinaseK-like"/>
</dbReference>
<comment type="similarity">
    <text evidence="1 5 6">Belongs to the peptidase S8 family.</text>
</comment>
<reference evidence="9" key="1">
    <citation type="journal article" date="2023" name="Mol. Phylogenet. Evol.">
        <title>Genome-scale phylogeny and comparative genomics of the fungal order Sordariales.</title>
        <authorList>
            <person name="Hensen N."/>
            <person name="Bonometti L."/>
            <person name="Westerberg I."/>
            <person name="Brannstrom I.O."/>
            <person name="Guillou S."/>
            <person name="Cros-Aarteil S."/>
            <person name="Calhoun S."/>
            <person name="Haridas S."/>
            <person name="Kuo A."/>
            <person name="Mondo S."/>
            <person name="Pangilinan J."/>
            <person name="Riley R."/>
            <person name="LaButti K."/>
            <person name="Andreopoulos B."/>
            <person name="Lipzen A."/>
            <person name="Chen C."/>
            <person name="Yan M."/>
            <person name="Daum C."/>
            <person name="Ng V."/>
            <person name="Clum A."/>
            <person name="Steindorff A."/>
            <person name="Ohm R.A."/>
            <person name="Martin F."/>
            <person name="Silar P."/>
            <person name="Natvig D.O."/>
            <person name="Lalanne C."/>
            <person name="Gautier V."/>
            <person name="Ament-Velasquez S.L."/>
            <person name="Kruys A."/>
            <person name="Hutchinson M.I."/>
            <person name="Powell A.J."/>
            <person name="Barry K."/>
            <person name="Miller A.N."/>
            <person name="Grigoriev I.V."/>
            <person name="Debuchy R."/>
            <person name="Gladieux P."/>
            <person name="Hiltunen Thoren M."/>
            <person name="Johannesson H."/>
        </authorList>
    </citation>
    <scope>NUCLEOTIDE SEQUENCE</scope>
    <source>
        <strain evidence="9">CBS 141.50</strain>
    </source>
</reference>
<dbReference type="PROSITE" id="PS00138">
    <property type="entry name" value="SUBTILASE_SER"/>
    <property type="match status" value="1"/>
</dbReference>
<dbReference type="EMBL" id="MU853592">
    <property type="protein sequence ID" value="KAK4142865.1"/>
    <property type="molecule type" value="Genomic_DNA"/>
</dbReference>
<name>A0AAN6ZKQ9_9PEZI</name>
<evidence type="ECO:0000256" key="4">
    <source>
        <dbReference type="ARBA" id="ARBA00022825"/>
    </source>
</evidence>
<proteinExistence type="inferred from homology"/>
<feature type="chain" id="PRO_5043005584" evidence="7">
    <location>
        <begin position="21"/>
        <end position="422"/>
    </location>
</feature>
<comment type="caution">
    <text evidence="9">The sequence shown here is derived from an EMBL/GenBank/DDBJ whole genome shotgun (WGS) entry which is preliminary data.</text>
</comment>
<dbReference type="PRINTS" id="PR00723">
    <property type="entry name" value="SUBTILISIN"/>
</dbReference>